<dbReference type="EMBL" id="CP119311">
    <property type="protein sequence ID" value="WEK35239.1"/>
    <property type="molecule type" value="Genomic_DNA"/>
</dbReference>
<dbReference type="Proteomes" id="UP001220610">
    <property type="component" value="Chromosome"/>
</dbReference>
<sequence length="480" mass="49452">MKKKLILSVAVVVVAASVIAIACKKGQNFGPQAANAGPVLLAVDPCGCKLDNGQYKDTVTLPLIINANRTLTCDTLWRLNGKTYVTSSAVLTVAQGARVEGIRKSTPDSASALIITRGSRISANGSASCPIVFTSAEASPAPGDWGGIVILGRAPLNRADTTIEGIGEPSLPAGVDINYGGGGACVGTVNDNSGVLRYARIEYAGAVITEGNELNGLTLGGVGAGTTLQFIQVAYGADDGFEFFGGTVNGRNLISYGNNDDDLDFDFGYSGKIQFVVASKVPDIPYSPNPNGIESDNTPTGSCTTCKTTLDSAAGSVVTNVTIIGSDDCPQGAPKNLLNGALFRNGSLTHLKNSIVIDYPVGYRVERACAQGAIKTRNNIIHGTVEPDTAVNPLVTPFTLVPLPNTTAKGCLSGFGNSLVSMVSPYSVTAPDYTLQAGSPALTGASFTGLTGVTVVAYKGAFAQTGGSSNWTTGWTKWVY</sequence>
<keyword evidence="1" id="KW-0732">Signal</keyword>
<evidence type="ECO:0008006" key="4">
    <source>
        <dbReference type="Google" id="ProtNLM"/>
    </source>
</evidence>
<accession>A0AAJ6BGV3</accession>
<proteinExistence type="predicted"/>
<evidence type="ECO:0000313" key="2">
    <source>
        <dbReference type="EMBL" id="WEK35239.1"/>
    </source>
</evidence>
<dbReference type="PANTHER" id="PTHR41339:SF1">
    <property type="entry name" value="SECRETED PROTEIN"/>
    <property type="match status" value="1"/>
</dbReference>
<gene>
    <name evidence="2" type="ORF">P0Y53_22340</name>
</gene>
<feature type="signal peptide" evidence="1">
    <location>
        <begin position="1"/>
        <end position="22"/>
    </location>
</feature>
<reference evidence="2" key="1">
    <citation type="submission" date="2023-03" db="EMBL/GenBank/DDBJ databases">
        <title>Andean soil-derived lignocellulolytic bacterial consortium as a source of novel taxa and putative plastic-active enzymes.</title>
        <authorList>
            <person name="Diaz-Garcia L."/>
            <person name="Chuvochina M."/>
            <person name="Feuerriegel G."/>
            <person name="Bunk B."/>
            <person name="Sproer C."/>
            <person name="Streit W.R."/>
            <person name="Rodriguez L.M."/>
            <person name="Overmann J."/>
            <person name="Jimenez D.J."/>
        </authorList>
    </citation>
    <scope>NUCLEOTIDE SEQUENCE</scope>
    <source>
        <strain evidence="2">MAG 7</strain>
    </source>
</reference>
<feature type="chain" id="PRO_5042480634" description="Lipoprotein" evidence="1">
    <location>
        <begin position="23"/>
        <end position="480"/>
    </location>
</feature>
<evidence type="ECO:0000256" key="1">
    <source>
        <dbReference type="SAM" id="SignalP"/>
    </source>
</evidence>
<dbReference type="PANTHER" id="PTHR41339">
    <property type="entry name" value="LIPL48"/>
    <property type="match status" value="1"/>
</dbReference>
<organism evidence="2 3">
    <name type="scientific">Candidatus Pseudobacter hemicellulosilyticus</name>
    <dbReference type="NCBI Taxonomy" id="3121375"/>
    <lineage>
        <taxon>Bacteria</taxon>
        <taxon>Pseudomonadati</taxon>
        <taxon>Bacteroidota</taxon>
        <taxon>Chitinophagia</taxon>
        <taxon>Chitinophagales</taxon>
        <taxon>Chitinophagaceae</taxon>
        <taxon>Pseudobacter</taxon>
    </lineage>
</organism>
<protein>
    <recommendedName>
        <fullName evidence="4">Lipoprotein</fullName>
    </recommendedName>
</protein>
<dbReference type="PROSITE" id="PS51257">
    <property type="entry name" value="PROKAR_LIPOPROTEIN"/>
    <property type="match status" value="1"/>
</dbReference>
<name>A0AAJ6BGV3_9BACT</name>
<dbReference type="AlphaFoldDB" id="A0AAJ6BGV3"/>
<evidence type="ECO:0000313" key="3">
    <source>
        <dbReference type="Proteomes" id="UP001220610"/>
    </source>
</evidence>